<dbReference type="PROSITE" id="PS51257">
    <property type="entry name" value="PROKAR_LIPOPROTEIN"/>
    <property type="match status" value="1"/>
</dbReference>
<dbReference type="Gene3D" id="2.60.120.260">
    <property type="entry name" value="Galactose-binding domain-like"/>
    <property type="match status" value="1"/>
</dbReference>
<dbReference type="Proteomes" id="UP000287394">
    <property type="component" value="Chromosome"/>
</dbReference>
<proteinExistence type="predicted"/>
<dbReference type="RefSeq" id="WP_119325221.1">
    <property type="nucleotide sequence ID" value="NZ_AP025739.1"/>
</dbReference>
<organism evidence="1 2">
    <name type="scientific">Capsulimonas corticalis</name>
    <dbReference type="NCBI Taxonomy" id="2219043"/>
    <lineage>
        <taxon>Bacteria</taxon>
        <taxon>Bacillati</taxon>
        <taxon>Armatimonadota</taxon>
        <taxon>Armatimonadia</taxon>
        <taxon>Capsulimonadales</taxon>
        <taxon>Capsulimonadaceae</taxon>
        <taxon>Capsulimonas</taxon>
    </lineage>
</organism>
<dbReference type="PANTHER" id="PTHR12631">
    <property type="entry name" value="ALPHA-L-IDURONIDASE"/>
    <property type="match status" value="1"/>
</dbReference>
<sequence>MKKWRYWRPLAFIAILATACSCGAAQTPPSSAPAAGANAGGKIVVRPSMVVNESAQGDAFALFDEQALAGDPRAGSKAEPKTFWTAGWNKIYYPLTAFVDLGAEYQMTDICVYDTTGVGDFHIESGTPFHWKPLLTDPLNHYQTWNIHPVDVRARYLRFTIADPGMQVPEIVLYGKPLGPISAVKIPAPTPHLRPTMDQFIGTNAFIDDPLDKMSVAGYVREYHNWSWDSGDGNAGAPAYPHNLDAFNPSSAAGGNFWFFDDYYAKLKKAGITVCPAIQGNVKWLAGDDAHMNDKAAAPGQDAADPKSYAAHADHLFQFAARYGAARVPDALLKLAANQPRKSGLGLLSYYENQNEPDGWWRGREGYSSPYELAAQCSADDDGDQKRMGATFGVKNADPGAKLVLSGLAGTNLDYIKAMKVWADWNRHGDFPADVINLHHYSNNAADQKSGQVGVCPEADGLKEKMRAIVDYCSRYLPGREVWLTEFGYDTHPASVQRAPAIGSASAEEVQARWIVRSYLLLAAAGVDRAAQYMLRDVNPADATQFSTSGLVTQKGEWRPKPAWYYTYTLKNRLAGMRFDGEVPSGNPKVWIYRFRSSAGKGAYVLWSPTAENAAVAAFRSPKFTLSQAATLVEFANGETNGKASPLVVTHGSVSVDVSEYPVIVLVDALAR</sequence>
<dbReference type="OrthoDB" id="177731at2"/>
<gene>
    <name evidence="1" type="ORF">CCAX7_13690</name>
</gene>
<dbReference type="GO" id="GO:0004553">
    <property type="term" value="F:hydrolase activity, hydrolyzing O-glycosyl compounds"/>
    <property type="evidence" value="ECO:0007669"/>
    <property type="project" value="TreeGrafter"/>
</dbReference>
<dbReference type="EMBL" id="AP025739">
    <property type="protein sequence ID" value="BDI29318.1"/>
    <property type="molecule type" value="Genomic_DNA"/>
</dbReference>
<evidence type="ECO:0000313" key="2">
    <source>
        <dbReference type="Proteomes" id="UP000287394"/>
    </source>
</evidence>
<dbReference type="PANTHER" id="PTHR12631:SF10">
    <property type="entry name" value="BETA-XYLOSIDASE-LIKE PROTEIN-RELATED"/>
    <property type="match status" value="1"/>
</dbReference>
<name>A0A402D722_9BACT</name>
<accession>A0A402D722</accession>
<dbReference type="InterPro" id="IPR017853">
    <property type="entry name" value="GH"/>
</dbReference>
<protein>
    <submittedName>
        <fullName evidence="1">Uncharacterized protein</fullName>
    </submittedName>
</protein>
<reference evidence="1 2" key="1">
    <citation type="journal article" date="2019" name="Int. J. Syst. Evol. Microbiol.">
        <title>Capsulimonas corticalis gen. nov., sp. nov., an aerobic capsulated bacterium, of a novel bacterial order, Capsulimonadales ord. nov., of the class Armatimonadia of the phylum Armatimonadetes.</title>
        <authorList>
            <person name="Li J."/>
            <person name="Kudo C."/>
            <person name="Tonouchi A."/>
        </authorList>
    </citation>
    <scope>NUCLEOTIDE SEQUENCE [LARGE SCALE GENOMIC DNA]</scope>
    <source>
        <strain evidence="1 2">AX-7</strain>
    </source>
</reference>
<dbReference type="Gene3D" id="3.20.20.80">
    <property type="entry name" value="Glycosidases"/>
    <property type="match status" value="1"/>
</dbReference>
<dbReference type="SUPFAM" id="SSF51445">
    <property type="entry name" value="(Trans)glycosidases"/>
    <property type="match status" value="1"/>
</dbReference>
<evidence type="ECO:0000313" key="1">
    <source>
        <dbReference type="EMBL" id="BDI29318.1"/>
    </source>
</evidence>
<keyword evidence="2" id="KW-1185">Reference proteome</keyword>
<dbReference type="InterPro" id="IPR051923">
    <property type="entry name" value="Glycosyl_Hydrolase_39"/>
</dbReference>
<dbReference type="KEGG" id="ccot:CCAX7_13690"/>
<dbReference type="AlphaFoldDB" id="A0A402D722"/>